<evidence type="ECO:0000259" key="4">
    <source>
        <dbReference type="PROSITE" id="PS51206"/>
    </source>
</evidence>
<dbReference type="InterPro" id="IPR006500">
    <property type="entry name" value="Helicase_put_C_phage/plasmid"/>
</dbReference>
<evidence type="ECO:0000256" key="2">
    <source>
        <dbReference type="ARBA" id="ARBA00022840"/>
    </source>
</evidence>
<dbReference type="InterPro" id="IPR014818">
    <property type="entry name" value="Phage/plasmid_primase_P4_C"/>
</dbReference>
<evidence type="ECO:0000256" key="3">
    <source>
        <dbReference type="SAM" id="MobiDB-lite"/>
    </source>
</evidence>
<dbReference type="NCBIfam" id="TIGR01613">
    <property type="entry name" value="primase_Cterm"/>
    <property type="match status" value="1"/>
</dbReference>
<keyword evidence="2" id="KW-0067">ATP-binding</keyword>
<dbReference type="RefSeq" id="WP_016497036.1">
    <property type="nucleotide sequence ID" value="NC_021494.1"/>
</dbReference>
<dbReference type="SUPFAM" id="SSF52540">
    <property type="entry name" value="P-loop containing nucleoside triphosphate hydrolases"/>
    <property type="match status" value="1"/>
</dbReference>
<evidence type="ECO:0000256" key="1">
    <source>
        <dbReference type="ARBA" id="ARBA00022741"/>
    </source>
</evidence>
<evidence type="ECO:0000313" key="6">
    <source>
        <dbReference type="Proteomes" id="UP000014360"/>
    </source>
</evidence>
<dbReference type="Pfam" id="PF19263">
    <property type="entry name" value="DUF5906"/>
    <property type="match status" value="1"/>
</dbReference>
<protein>
    <submittedName>
        <fullName evidence="5">Prophage P3 protein 8, DNA primase/helicase</fullName>
    </submittedName>
</protein>
<feature type="region of interest" description="Disordered" evidence="3">
    <location>
        <begin position="1"/>
        <end position="22"/>
    </location>
</feature>
<evidence type="ECO:0000313" key="5">
    <source>
        <dbReference type="EMBL" id="AGN99714.1"/>
    </source>
</evidence>
<dbReference type="InterPro" id="IPR027417">
    <property type="entry name" value="P-loop_NTPase"/>
</dbReference>
<dbReference type="PROSITE" id="PS51206">
    <property type="entry name" value="SF3_HELICASE_1"/>
    <property type="match status" value="1"/>
</dbReference>
<accession>R9WHQ7</accession>
<dbReference type="GO" id="GO:0005524">
    <property type="term" value="F:ATP binding"/>
    <property type="evidence" value="ECO:0007669"/>
    <property type="project" value="UniProtKB-KW"/>
</dbReference>
<reference evidence="5 6" key="1">
    <citation type="submission" date="2013-06" db="EMBL/GenBank/DDBJ databases">
        <title>The Complete Genome Sequence of Lactobacillus reuteri I5007, a Probiotic Strain Isolated from Healthy Pig.</title>
        <authorList>
            <person name="Hou C."/>
            <person name="Qiao S."/>
            <person name="Zeng X."/>
            <person name="Ma X."/>
            <person name="Yang F."/>
        </authorList>
    </citation>
    <scope>NUCLEOTIDE SEQUENCE [LARGE SCALE GENOMIC DNA]</scope>
    <source>
        <strain evidence="5 6">I5007</strain>
    </source>
</reference>
<gene>
    <name evidence="5" type="ORF">LRI_1505</name>
</gene>
<name>R9WHQ7_LIMRT</name>
<proteinExistence type="predicted"/>
<dbReference type="PATRIC" id="fig|1340495.3.peg.1507"/>
<dbReference type="Gene3D" id="3.40.50.300">
    <property type="entry name" value="P-loop containing nucleotide triphosphate hydrolases"/>
    <property type="match status" value="1"/>
</dbReference>
<organism evidence="5 6">
    <name type="scientific">Limosilactobacillus reuteri I5007</name>
    <dbReference type="NCBI Taxonomy" id="1340495"/>
    <lineage>
        <taxon>Bacteria</taxon>
        <taxon>Bacillati</taxon>
        <taxon>Bacillota</taxon>
        <taxon>Bacilli</taxon>
        <taxon>Lactobacillales</taxon>
        <taxon>Lactobacillaceae</taxon>
        <taxon>Limosilactobacillus</taxon>
    </lineage>
</organism>
<dbReference type="EMBL" id="CP006011">
    <property type="protein sequence ID" value="AGN99714.1"/>
    <property type="molecule type" value="Genomic_DNA"/>
</dbReference>
<dbReference type="Proteomes" id="UP000014360">
    <property type="component" value="Chromosome"/>
</dbReference>
<dbReference type="HOGENOM" id="CLU_018483_3_0_9"/>
<dbReference type="InterPro" id="IPR004968">
    <property type="entry name" value="DNA_primase/NTPase_C"/>
</dbReference>
<keyword evidence="5" id="KW-0347">Helicase</keyword>
<dbReference type="InterPro" id="IPR045455">
    <property type="entry name" value="NrS-1_pol-like_helicase"/>
</dbReference>
<feature type="domain" description="SF3 helicase" evidence="4">
    <location>
        <begin position="215"/>
        <end position="370"/>
    </location>
</feature>
<keyword evidence="1" id="KW-0547">Nucleotide-binding</keyword>
<dbReference type="AlphaFoldDB" id="R9WHQ7"/>
<sequence>MIENFDELMNGSQKKNNDNNDDSLLDQITSRLDAIYNQYHWKSEDDLRVSCINAAQLELNYLNEDKSDSEKLTKLPTNAVAWLFGKAFHYYLFDTSEDARIAFYKPTSGTYTRNLRELYRYLSFFEPSLTKAKADNIIFLLTARAKYNHHHDDGKYIAVNNGLINLKTKKLEDFTPLHPVFTKVATNYKPDAKCPNINGWSIDKMFDQLACGDKDEVKLFWQIINDALNGNRTRGKAFFLVGNVHGNNGKGTFQALIENLVGNDNYGNLKIDEFEKRFSLSVLDGKTVCIGDDVQSGYINNSSNFNSIVTGDPVNIELKKKPIYKTTLHCTIIQSCNTMPTFAKKGGTMRRLILVPFDAQFTDKTENKAIKEQYLKRADVLEYVLNKAINQPDFDKFIEPKRSKALKDEFEADNNSAVGFLKDIFEPGHFERIPVSLLYQWYLNYCSKNGFTPIKKPKRFTKYFLELLGDDYKKATARIPGDQRQHILQFNEECKDNNQGAFYIQEPFKNQVPMCICKVDVEKM</sequence>
<dbReference type="InterPro" id="IPR014015">
    <property type="entry name" value="Helicase_SF3_DNA-vir"/>
</dbReference>
<dbReference type="SMART" id="SM00885">
    <property type="entry name" value="D5_N"/>
    <property type="match status" value="1"/>
</dbReference>
<dbReference type="Pfam" id="PF03288">
    <property type="entry name" value="Pox_D5"/>
    <property type="match status" value="1"/>
</dbReference>
<dbReference type="KEGG" id="lrt:LRI_1505"/>
<dbReference type="GO" id="GO:0004386">
    <property type="term" value="F:helicase activity"/>
    <property type="evidence" value="ECO:0007669"/>
    <property type="project" value="UniProtKB-KW"/>
</dbReference>
<dbReference type="Pfam" id="PF08706">
    <property type="entry name" value="D5_N"/>
    <property type="match status" value="1"/>
</dbReference>
<keyword evidence="5" id="KW-0378">Hydrolase</keyword>